<dbReference type="PANTHER" id="PTHR30506:SF3">
    <property type="entry name" value="UPF0126 INNER MEMBRANE PROTEIN YADS-RELATED"/>
    <property type="match status" value="1"/>
</dbReference>
<organism evidence="9 10">
    <name type="scientific">Pseudomonas saudiphocaensis</name>
    <dbReference type="NCBI Taxonomy" id="1499686"/>
    <lineage>
        <taxon>Bacteria</taxon>
        <taxon>Pseudomonadati</taxon>
        <taxon>Pseudomonadota</taxon>
        <taxon>Gammaproteobacteria</taxon>
        <taxon>Pseudomonadales</taxon>
        <taxon>Pseudomonadaceae</taxon>
        <taxon>Pseudomonas</taxon>
    </lineage>
</organism>
<evidence type="ECO:0000259" key="8">
    <source>
        <dbReference type="Pfam" id="PF03458"/>
    </source>
</evidence>
<dbReference type="EMBL" id="CCSF01000001">
    <property type="protein sequence ID" value="CDZ93754.1"/>
    <property type="molecule type" value="Genomic_DNA"/>
</dbReference>
<feature type="domain" description="Glycine transporter" evidence="8">
    <location>
        <begin position="7"/>
        <end position="80"/>
    </location>
</feature>
<feature type="transmembrane region" description="Helical" evidence="7">
    <location>
        <begin position="59"/>
        <end position="80"/>
    </location>
</feature>
<accession>A0A078LRM7</accession>
<feature type="transmembrane region" description="Helical" evidence="7">
    <location>
        <begin position="149"/>
        <end position="167"/>
    </location>
</feature>
<keyword evidence="4 7" id="KW-0812">Transmembrane</keyword>
<evidence type="ECO:0000256" key="1">
    <source>
        <dbReference type="ARBA" id="ARBA00004651"/>
    </source>
</evidence>
<name>A0A078LRM7_9PSED</name>
<feature type="transmembrane region" description="Helical" evidence="7">
    <location>
        <begin position="89"/>
        <end position="110"/>
    </location>
</feature>
<keyword evidence="3" id="KW-1003">Cell membrane</keyword>
<dbReference type="GO" id="GO:0005886">
    <property type="term" value="C:plasma membrane"/>
    <property type="evidence" value="ECO:0007669"/>
    <property type="project" value="UniProtKB-SubCell"/>
</dbReference>
<comment type="subcellular location">
    <subcellularLocation>
        <location evidence="1">Cell membrane</location>
        <topology evidence="1">Multi-pass membrane protein</topology>
    </subcellularLocation>
</comment>
<dbReference type="InterPro" id="IPR005115">
    <property type="entry name" value="Gly_transporter"/>
</dbReference>
<feature type="transmembrane region" description="Helical" evidence="7">
    <location>
        <begin position="30"/>
        <end position="47"/>
    </location>
</feature>
<dbReference type="Pfam" id="PF03458">
    <property type="entry name" value="Gly_transporter"/>
    <property type="match status" value="2"/>
</dbReference>
<evidence type="ECO:0000313" key="9">
    <source>
        <dbReference type="EMBL" id="CDZ93754.1"/>
    </source>
</evidence>
<feature type="transmembrane region" description="Helical" evidence="7">
    <location>
        <begin position="173"/>
        <end position="194"/>
    </location>
</feature>
<feature type="transmembrane region" description="Helical" evidence="7">
    <location>
        <begin position="116"/>
        <end position="137"/>
    </location>
</feature>
<proteinExistence type="inferred from homology"/>
<dbReference type="RefSeq" id="WP_037022820.1">
    <property type="nucleotide sequence ID" value="NZ_CCSF01000001.1"/>
</dbReference>
<keyword evidence="6 7" id="KW-0472">Membrane</keyword>
<feature type="transmembrane region" description="Helical" evidence="7">
    <location>
        <begin position="6"/>
        <end position="23"/>
    </location>
</feature>
<dbReference type="HOGENOM" id="CLU_064906_2_0_6"/>
<evidence type="ECO:0000313" key="10">
    <source>
        <dbReference type="Proteomes" id="UP000053902"/>
    </source>
</evidence>
<dbReference type="OrthoDB" id="9791874at2"/>
<dbReference type="STRING" id="1499686.BN1079_01052"/>
<keyword evidence="10" id="KW-1185">Reference proteome</keyword>
<dbReference type="Proteomes" id="UP000053902">
    <property type="component" value="Unassembled WGS sequence"/>
</dbReference>
<evidence type="ECO:0000256" key="3">
    <source>
        <dbReference type="ARBA" id="ARBA00022475"/>
    </source>
</evidence>
<keyword evidence="5 7" id="KW-1133">Transmembrane helix</keyword>
<evidence type="ECO:0000256" key="2">
    <source>
        <dbReference type="ARBA" id="ARBA00008193"/>
    </source>
</evidence>
<comment type="similarity">
    <text evidence="2">Belongs to the UPF0126 family.</text>
</comment>
<protein>
    <submittedName>
        <fullName evidence="9">Membrane protein</fullName>
    </submittedName>
</protein>
<evidence type="ECO:0000256" key="7">
    <source>
        <dbReference type="SAM" id="Phobius"/>
    </source>
</evidence>
<evidence type="ECO:0000256" key="4">
    <source>
        <dbReference type="ARBA" id="ARBA00022692"/>
    </source>
</evidence>
<evidence type="ECO:0000256" key="6">
    <source>
        <dbReference type="ARBA" id="ARBA00023136"/>
    </source>
</evidence>
<dbReference type="AlphaFoldDB" id="A0A078LRM7"/>
<dbReference type="PANTHER" id="PTHR30506">
    <property type="entry name" value="INNER MEMBRANE PROTEIN"/>
    <property type="match status" value="1"/>
</dbReference>
<gene>
    <name evidence="9" type="ORF">BN1079_01052</name>
</gene>
<reference evidence="9 10" key="1">
    <citation type="submission" date="2014-07" db="EMBL/GenBank/DDBJ databases">
        <authorList>
            <person name="Urmite Genomes Urmite Genomes"/>
        </authorList>
    </citation>
    <scope>NUCLEOTIDE SEQUENCE [LARGE SCALE GENOMIC DNA]</scope>
    <source>
        <strain evidence="9 10">20_BN</strain>
    </source>
</reference>
<evidence type="ECO:0000256" key="5">
    <source>
        <dbReference type="ARBA" id="ARBA00022989"/>
    </source>
</evidence>
<sequence>MTLLHTIYLIAITAEAMSGAIMGMRRGMDLFGICMLGTVTALGGGTARDILLGHYPVGWIANPEYLSFTIGAAIVTAMIARHMHHLRQIFLLVDGLGLVAFTVIGCGVGLEMEAHPSIVVLAGVITGIFGGLLRDILCNQVPLVMQRELYATVALFTGVFYVGMLWLEVNSSLATLLALGSGFLFRVLAMTFGWKLPDFQGKEIRGLD</sequence>
<dbReference type="eggNOG" id="COG2860">
    <property type="taxonomic scope" value="Bacteria"/>
</dbReference>
<feature type="domain" description="Glycine transporter" evidence="8">
    <location>
        <begin position="92"/>
        <end position="164"/>
    </location>
</feature>